<keyword evidence="15" id="KW-0234">DNA repair</keyword>
<evidence type="ECO:0000256" key="2">
    <source>
        <dbReference type="ARBA" id="ARBA00004123"/>
    </source>
</evidence>
<dbReference type="GO" id="GO:0046872">
    <property type="term" value="F:metal ion binding"/>
    <property type="evidence" value="ECO:0007669"/>
    <property type="project" value="UniProtKB-UniRule"/>
</dbReference>
<evidence type="ECO:0000256" key="19">
    <source>
        <dbReference type="PROSITE-ProRule" id="PRU00471"/>
    </source>
</evidence>
<feature type="domain" description="Zinc-hook" evidence="21">
    <location>
        <begin position="648"/>
        <end position="746"/>
    </location>
</feature>
<comment type="similarity">
    <text evidence="4">Belongs to the SMC family. RAD50 subfamily.</text>
</comment>
<dbReference type="NCBIfam" id="TIGR00606">
    <property type="entry name" value="rad50"/>
    <property type="match status" value="1"/>
</dbReference>
<feature type="binding site" evidence="19">
    <location>
        <position position="696"/>
    </location>
    <ligand>
        <name>Zn(2+)</name>
        <dbReference type="ChEBI" id="CHEBI:29105"/>
    </ligand>
</feature>
<gene>
    <name evidence="22" type="ORF">CINCED_3A008104</name>
</gene>
<dbReference type="GO" id="GO:0000794">
    <property type="term" value="C:condensed nuclear chromosome"/>
    <property type="evidence" value="ECO:0007669"/>
    <property type="project" value="TreeGrafter"/>
</dbReference>
<dbReference type="GO" id="GO:0003691">
    <property type="term" value="F:double-stranded telomeric DNA binding"/>
    <property type="evidence" value="ECO:0007669"/>
    <property type="project" value="TreeGrafter"/>
</dbReference>
<keyword evidence="17" id="KW-0469">Meiosis</keyword>
<dbReference type="GO" id="GO:0030870">
    <property type="term" value="C:Mre11 complex"/>
    <property type="evidence" value="ECO:0007669"/>
    <property type="project" value="InterPro"/>
</dbReference>
<evidence type="ECO:0000256" key="13">
    <source>
        <dbReference type="ARBA" id="ARBA00022842"/>
    </source>
</evidence>
<reference evidence="22 23" key="1">
    <citation type="submission" date="2019-08" db="EMBL/GenBank/DDBJ databases">
        <authorList>
            <person name="Alioto T."/>
            <person name="Alioto T."/>
            <person name="Gomez Garrido J."/>
        </authorList>
    </citation>
    <scope>NUCLEOTIDE SEQUENCE [LARGE SCALE GENOMIC DNA]</scope>
</reference>
<keyword evidence="6" id="KW-0158">Chromosome</keyword>
<dbReference type="FunFam" id="3.40.50.300:FF:000593">
    <property type="entry name" value="DNA repair protein RAD50"/>
    <property type="match status" value="1"/>
</dbReference>
<dbReference type="Pfam" id="PF13476">
    <property type="entry name" value="AAA_23"/>
    <property type="match status" value="1"/>
</dbReference>
<evidence type="ECO:0000256" key="12">
    <source>
        <dbReference type="ARBA" id="ARBA00022840"/>
    </source>
</evidence>
<evidence type="ECO:0000256" key="8">
    <source>
        <dbReference type="ARBA" id="ARBA00022741"/>
    </source>
</evidence>
<dbReference type="InterPro" id="IPR027417">
    <property type="entry name" value="P-loop_NTPase"/>
</dbReference>
<evidence type="ECO:0000256" key="7">
    <source>
        <dbReference type="ARBA" id="ARBA00022723"/>
    </source>
</evidence>
<feature type="coiled-coil region" evidence="20">
    <location>
        <begin position="202"/>
        <end position="267"/>
    </location>
</feature>
<comment type="cofactor">
    <cofactor evidence="1">
        <name>Zn(2+)</name>
        <dbReference type="ChEBI" id="CHEBI:29105"/>
    </cofactor>
</comment>
<keyword evidence="23" id="KW-1185">Reference proteome</keyword>
<dbReference type="EMBL" id="CABPRJ010000016">
    <property type="protein sequence ID" value="VVC25615.1"/>
    <property type="molecule type" value="Genomic_DNA"/>
</dbReference>
<dbReference type="PANTHER" id="PTHR18867:SF12">
    <property type="entry name" value="DNA REPAIR PROTEIN RAD50"/>
    <property type="match status" value="1"/>
</dbReference>
<evidence type="ECO:0000256" key="15">
    <source>
        <dbReference type="ARBA" id="ARBA00023204"/>
    </source>
</evidence>
<feature type="coiled-coil region" evidence="20">
    <location>
        <begin position="759"/>
        <end position="793"/>
    </location>
</feature>
<evidence type="ECO:0000313" key="22">
    <source>
        <dbReference type="EMBL" id="VVC25615.1"/>
    </source>
</evidence>
<evidence type="ECO:0000259" key="21">
    <source>
        <dbReference type="PROSITE" id="PS51131"/>
    </source>
</evidence>
<dbReference type="GO" id="GO:0070192">
    <property type="term" value="P:chromosome organization involved in meiotic cell cycle"/>
    <property type="evidence" value="ECO:0007669"/>
    <property type="project" value="TreeGrafter"/>
</dbReference>
<keyword evidence="11 19" id="KW-0862">Zinc</keyword>
<dbReference type="GO" id="GO:0051880">
    <property type="term" value="F:G-quadruplex DNA binding"/>
    <property type="evidence" value="ECO:0007669"/>
    <property type="project" value="TreeGrafter"/>
</dbReference>
<keyword evidence="13" id="KW-0460">Magnesium</keyword>
<evidence type="ECO:0000256" key="16">
    <source>
        <dbReference type="ARBA" id="ARBA00023242"/>
    </source>
</evidence>
<dbReference type="InterPro" id="IPR003959">
    <property type="entry name" value="ATPase_AAA_core"/>
</dbReference>
<feature type="binding site" evidence="19">
    <location>
        <position position="693"/>
    </location>
    <ligand>
        <name>Zn(2+)</name>
        <dbReference type="ChEBI" id="CHEBI:29105"/>
    </ligand>
</feature>
<evidence type="ECO:0000256" key="6">
    <source>
        <dbReference type="ARBA" id="ARBA00022454"/>
    </source>
</evidence>
<evidence type="ECO:0000256" key="17">
    <source>
        <dbReference type="ARBA" id="ARBA00023254"/>
    </source>
</evidence>
<dbReference type="GO" id="GO:0043047">
    <property type="term" value="F:single-stranded telomeric DNA binding"/>
    <property type="evidence" value="ECO:0007669"/>
    <property type="project" value="TreeGrafter"/>
</dbReference>
<dbReference type="SUPFAM" id="SSF52540">
    <property type="entry name" value="P-loop containing nucleoside triphosphate hydrolases"/>
    <property type="match status" value="2"/>
</dbReference>
<dbReference type="InterPro" id="IPR038729">
    <property type="entry name" value="Rad50/SbcC_AAA"/>
</dbReference>
<keyword evidence="12" id="KW-0067">ATP-binding</keyword>
<dbReference type="GO" id="GO:0007004">
    <property type="term" value="P:telomere maintenance via telomerase"/>
    <property type="evidence" value="ECO:0007669"/>
    <property type="project" value="TreeGrafter"/>
</dbReference>
<evidence type="ECO:0000256" key="1">
    <source>
        <dbReference type="ARBA" id="ARBA00001947"/>
    </source>
</evidence>
<dbReference type="GO" id="GO:0000722">
    <property type="term" value="P:telomere maintenance via recombination"/>
    <property type="evidence" value="ECO:0007669"/>
    <property type="project" value="TreeGrafter"/>
</dbReference>
<evidence type="ECO:0000256" key="5">
    <source>
        <dbReference type="ARBA" id="ARBA00017893"/>
    </source>
</evidence>
<dbReference type="SUPFAM" id="SSF75712">
    <property type="entry name" value="Rad50 coiled-coil Zn hook"/>
    <property type="match status" value="1"/>
</dbReference>
<evidence type="ECO:0000313" key="23">
    <source>
        <dbReference type="Proteomes" id="UP000325440"/>
    </source>
</evidence>
<protein>
    <recommendedName>
        <fullName evidence="5">DNA repair protein RAD50</fullName>
    </recommendedName>
</protein>
<dbReference type="GO" id="GO:0016887">
    <property type="term" value="F:ATP hydrolysis activity"/>
    <property type="evidence" value="ECO:0007669"/>
    <property type="project" value="InterPro"/>
</dbReference>
<dbReference type="PROSITE" id="PS51131">
    <property type="entry name" value="ZN_HOOK"/>
    <property type="match status" value="1"/>
</dbReference>
<dbReference type="OrthoDB" id="18797at2759"/>
<evidence type="ECO:0000256" key="9">
    <source>
        <dbReference type="ARBA" id="ARBA00022763"/>
    </source>
</evidence>
<evidence type="ECO:0000256" key="4">
    <source>
        <dbReference type="ARBA" id="ARBA00009439"/>
    </source>
</evidence>
<evidence type="ECO:0000256" key="10">
    <source>
        <dbReference type="ARBA" id="ARBA00022801"/>
    </source>
</evidence>
<accession>A0A5E4M0J8</accession>
<evidence type="ECO:0000256" key="20">
    <source>
        <dbReference type="SAM" id="Coils"/>
    </source>
</evidence>
<keyword evidence="14 20" id="KW-0175">Coiled coil</keyword>
<keyword evidence="10 22" id="KW-0378">Hydrolase</keyword>
<keyword evidence="8" id="KW-0547">Nucleotide-binding</keyword>
<dbReference type="GO" id="GO:0006302">
    <property type="term" value="P:double-strand break repair"/>
    <property type="evidence" value="ECO:0007669"/>
    <property type="project" value="InterPro"/>
</dbReference>
<dbReference type="PANTHER" id="PTHR18867">
    <property type="entry name" value="RAD50"/>
    <property type="match status" value="1"/>
</dbReference>
<evidence type="ECO:0000256" key="11">
    <source>
        <dbReference type="ARBA" id="ARBA00022833"/>
    </source>
</evidence>
<name>A0A5E4M0J8_9HEMI</name>
<dbReference type="GO" id="GO:0005524">
    <property type="term" value="F:ATP binding"/>
    <property type="evidence" value="ECO:0007669"/>
    <property type="project" value="UniProtKB-KW"/>
</dbReference>
<dbReference type="Gene3D" id="3.40.50.300">
    <property type="entry name" value="P-loop containing nucleotide triphosphate hydrolases"/>
    <property type="match status" value="2"/>
</dbReference>
<comment type="catalytic activity">
    <reaction evidence="18">
        <text>ATP + H2O = ADP + phosphate + H(+)</text>
        <dbReference type="Rhea" id="RHEA:13065"/>
        <dbReference type="ChEBI" id="CHEBI:15377"/>
        <dbReference type="ChEBI" id="CHEBI:15378"/>
        <dbReference type="ChEBI" id="CHEBI:30616"/>
        <dbReference type="ChEBI" id="CHEBI:43474"/>
        <dbReference type="ChEBI" id="CHEBI:456216"/>
    </reaction>
</comment>
<keyword evidence="16" id="KW-0539">Nucleus</keyword>
<feature type="coiled-coil region" evidence="20">
    <location>
        <begin position="407"/>
        <end position="490"/>
    </location>
</feature>
<evidence type="ECO:0000256" key="14">
    <source>
        <dbReference type="ARBA" id="ARBA00023054"/>
    </source>
</evidence>
<feature type="coiled-coil region" evidence="20">
    <location>
        <begin position="917"/>
        <end position="1022"/>
    </location>
</feature>
<sequence>MITPPLLCCINHSLIKLYNMSTLEEISIQGIRSYHPQEKQIVKFKKPLTLILGQNGCGKTTIIECLKYITCSDQPKNTKNGGFVWDPKLSDHSTVKGNVKLTFRDTRDIHVVVSKTLESTQKLKTVTTKSIDQTVSRKGESASHKCADVDDVMSTYLGVSKAILKDVVFCHQEDSGWPLDEDKKVKEKFDSIFDVGKYDKCIDQIRKEIKRIRDDKKMANNNLTYCKTYREEARTKRATLDDRIFKLDELKEKMNEVENKLKPLEERYNAILFIEENLSSLRDKLLTSEGNLKSIRLAQKELKSVIKLEFIGNDSELEEALKNFNNNLLQKEQEKNRLSQEKSIEVSKEMEIQENISKEQVNLGRYQNEEKQNQNNIQKQNSRITELSRLMDINLPDLFEHNRREVITDLSNEINSKNNKLESTKKEHKQIEDQMQIHIDTTRVEKAKLDQDIKIKEKQIVDNTFEIKKLKEVVEQIKQSAQRLEILKKLKDDNNTKSKTLNESINFDEIKTEINKKKQEKIDINLKLEVVEKEVQKLQLLSVEQAELDTIKTNKSGVENKLKILKNKVNNVLNDLLGFIPQEKLKYEFTTFLDKLSNEIRTNRNSIEDKQKQYTILEANFNHTKEKLRVKQKDLSDDENALSDMCQGQEYETLLKEVNEKVEELQDQKGSVSTSGHLFKRYIKNLEAQDPSCPLCHRGFTSIDEVTELINDLNIRVQKIPIELDTTITQLEIYLEKQSKLHQLKHTYTRISILNNSEIPKLKAELETIGNNLKKCRDELTKLLDSNGKLETNETNAKNIQSDVIMIDSYYNDISRYTKDEQRLIKTIVESGSTRNLQEAINEQNSLRSILNDICNVLEKKQHEITEYNETSFKLQVKRNKIINEELTIKCKIQDEKSALDKLNELNIIETVLRVELDEAKNTVEPIQKKLEEHIKKLEETKKFQNEKITNNLKEIMLLEKKFLEINNLQTSIDDYKKKGWSLRINEINNSLEDLKKQKIKIAETQINIQREIDSINEYNANQEIQKIDLENNKKLRQKSTAEIECLSEIHELKDKVGNLDVNSLIREKKDNREKSEHLVQEKNKALGRKLELENVIEITKKELAVSHYRNAEKNYLDQKVQLEVLHCVDNDLNKYIKALEWALNRFHSDHMQSINTIIKNLWRDIYTGNDIDYIQIKTSDDNKPISTDSSKRRVFNYRIVQIKNDVELDMRGRCSAGQKVLACLIVRMALAETFSKNCGILALDEPTTNLDEANIQSLAESLSEIITRRSSQKSFQLIIITHDPSFLSKLSARDMVDTYYEVQRNNNGVSVVYEKDMKLLH</sequence>
<evidence type="ECO:0000256" key="3">
    <source>
        <dbReference type="ARBA" id="ARBA00004286"/>
    </source>
</evidence>
<dbReference type="InterPro" id="IPR004584">
    <property type="entry name" value="Rad50_eukaryotes"/>
</dbReference>
<dbReference type="Pfam" id="PF13304">
    <property type="entry name" value="AAA_21"/>
    <property type="match status" value="1"/>
</dbReference>
<comment type="subcellular location">
    <subcellularLocation>
        <location evidence="3">Chromosome</location>
    </subcellularLocation>
    <subcellularLocation>
        <location evidence="2">Nucleus</location>
    </subcellularLocation>
</comment>
<dbReference type="InterPro" id="IPR013134">
    <property type="entry name" value="Zn_hook_RAD50"/>
</dbReference>
<proteinExistence type="inferred from homology"/>
<feature type="coiled-coil region" evidence="20">
    <location>
        <begin position="314"/>
        <end position="383"/>
    </location>
</feature>
<organism evidence="22 23">
    <name type="scientific">Cinara cedri</name>
    <dbReference type="NCBI Taxonomy" id="506608"/>
    <lineage>
        <taxon>Eukaryota</taxon>
        <taxon>Metazoa</taxon>
        <taxon>Ecdysozoa</taxon>
        <taxon>Arthropoda</taxon>
        <taxon>Hexapoda</taxon>
        <taxon>Insecta</taxon>
        <taxon>Pterygota</taxon>
        <taxon>Neoptera</taxon>
        <taxon>Paraneoptera</taxon>
        <taxon>Hemiptera</taxon>
        <taxon>Sternorrhyncha</taxon>
        <taxon>Aphidomorpha</taxon>
        <taxon>Aphidoidea</taxon>
        <taxon>Aphididae</taxon>
        <taxon>Lachninae</taxon>
        <taxon>Cinara</taxon>
    </lineage>
</organism>
<feature type="coiled-coil region" evidence="20">
    <location>
        <begin position="514"/>
        <end position="675"/>
    </location>
</feature>
<keyword evidence="9" id="KW-0227">DNA damage</keyword>
<evidence type="ECO:0000256" key="18">
    <source>
        <dbReference type="ARBA" id="ARBA00049360"/>
    </source>
</evidence>
<dbReference type="Proteomes" id="UP000325440">
    <property type="component" value="Unassembled WGS sequence"/>
</dbReference>
<keyword evidence="7 19" id="KW-0479">Metal-binding</keyword>